<sequence length="122" mass="12353">MCVVSSSGTGEPATSGPRLCPAGLGPEGLGGALGVGKEEATRSSGRSHPADAFDIVVRWDDEADVTALEGHFDIVHASTSASSGVTHDPGKCPTTCAPIVTNRDEQSQLTSPTASTLIFSCP</sequence>
<accession>A0A8T2NYH2</accession>
<gene>
    <name evidence="2" type="ORF">JZ751_011248</name>
</gene>
<keyword evidence="3" id="KW-1185">Reference proteome</keyword>
<proteinExistence type="predicted"/>
<feature type="compositionally biased region" description="Gly residues" evidence="1">
    <location>
        <begin position="25"/>
        <end position="34"/>
    </location>
</feature>
<organism evidence="2 3">
    <name type="scientific">Albula glossodonta</name>
    <name type="common">roundjaw bonefish</name>
    <dbReference type="NCBI Taxonomy" id="121402"/>
    <lineage>
        <taxon>Eukaryota</taxon>
        <taxon>Metazoa</taxon>
        <taxon>Chordata</taxon>
        <taxon>Craniata</taxon>
        <taxon>Vertebrata</taxon>
        <taxon>Euteleostomi</taxon>
        <taxon>Actinopterygii</taxon>
        <taxon>Neopterygii</taxon>
        <taxon>Teleostei</taxon>
        <taxon>Albuliformes</taxon>
        <taxon>Albulidae</taxon>
        <taxon>Albula</taxon>
    </lineage>
</organism>
<reference evidence="2" key="1">
    <citation type="thesis" date="2021" institute="BYU ScholarsArchive" country="Provo, UT, USA">
        <title>Applications of and Algorithms for Genome Assembly and Genomic Analyses with an Emphasis on Marine Teleosts.</title>
        <authorList>
            <person name="Pickett B.D."/>
        </authorList>
    </citation>
    <scope>NUCLEOTIDE SEQUENCE</scope>
    <source>
        <strain evidence="2">HI-2016</strain>
    </source>
</reference>
<name>A0A8T2NYH2_9TELE</name>
<dbReference type="EMBL" id="JAFBMS010000020">
    <property type="protein sequence ID" value="KAG9344576.1"/>
    <property type="molecule type" value="Genomic_DNA"/>
</dbReference>
<evidence type="ECO:0000313" key="3">
    <source>
        <dbReference type="Proteomes" id="UP000824540"/>
    </source>
</evidence>
<dbReference type="OrthoDB" id="413520at2759"/>
<dbReference type="AlphaFoldDB" id="A0A8T2NYH2"/>
<comment type="caution">
    <text evidence="2">The sequence shown here is derived from an EMBL/GenBank/DDBJ whole genome shotgun (WGS) entry which is preliminary data.</text>
</comment>
<protein>
    <submittedName>
        <fullName evidence="2">Uncharacterized protein</fullName>
    </submittedName>
</protein>
<evidence type="ECO:0000256" key="1">
    <source>
        <dbReference type="SAM" id="MobiDB-lite"/>
    </source>
</evidence>
<feature type="compositionally biased region" description="Polar residues" evidence="1">
    <location>
        <begin position="107"/>
        <end position="122"/>
    </location>
</feature>
<dbReference type="Proteomes" id="UP000824540">
    <property type="component" value="Unassembled WGS sequence"/>
</dbReference>
<feature type="region of interest" description="Disordered" evidence="1">
    <location>
        <begin position="1"/>
        <end position="48"/>
    </location>
</feature>
<evidence type="ECO:0000313" key="2">
    <source>
        <dbReference type="EMBL" id="KAG9344576.1"/>
    </source>
</evidence>
<feature type="region of interest" description="Disordered" evidence="1">
    <location>
        <begin position="103"/>
        <end position="122"/>
    </location>
</feature>